<name>A0A511HC02_9BACT</name>
<dbReference type="Proteomes" id="UP000198717">
    <property type="component" value="Unassembled WGS sequence"/>
</dbReference>
<organism evidence="2 5">
    <name type="scientific">Myxococcus virescens</name>
    <dbReference type="NCBI Taxonomy" id="83456"/>
    <lineage>
        <taxon>Bacteria</taxon>
        <taxon>Pseudomonadati</taxon>
        <taxon>Myxococcota</taxon>
        <taxon>Myxococcia</taxon>
        <taxon>Myxococcales</taxon>
        <taxon>Cystobacterineae</taxon>
        <taxon>Myxococcaceae</taxon>
        <taxon>Myxococcus</taxon>
    </lineage>
</organism>
<accession>A0A511HC02</accession>
<dbReference type="PRINTS" id="PR00081">
    <property type="entry name" value="GDHRDH"/>
</dbReference>
<dbReference type="EMBL" id="BJVY01000008">
    <property type="protein sequence ID" value="GEL70179.1"/>
    <property type="molecule type" value="Genomic_DNA"/>
</dbReference>
<reference evidence="3 4" key="1">
    <citation type="submission" date="2016-10" db="EMBL/GenBank/DDBJ databases">
        <authorList>
            <person name="Varghese N."/>
            <person name="Submissions S."/>
        </authorList>
    </citation>
    <scope>NUCLEOTIDE SEQUENCE [LARGE SCALE GENOMIC DNA]</scope>
    <source>
        <strain evidence="3 4">DSM 2260</strain>
    </source>
</reference>
<dbReference type="Proteomes" id="UP000321224">
    <property type="component" value="Unassembled WGS sequence"/>
</dbReference>
<evidence type="ECO:0000313" key="4">
    <source>
        <dbReference type="Proteomes" id="UP000198717"/>
    </source>
</evidence>
<evidence type="ECO:0000313" key="3">
    <source>
        <dbReference type="EMBL" id="SDD78453.1"/>
    </source>
</evidence>
<dbReference type="GO" id="GO:0016616">
    <property type="term" value="F:oxidoreductase activity, acting on the CH-OH group of donors, NAD or NADP as acceptor"/>
    <property type="evidence" value="ECO:0007669"/>
    <property type="project" value="TreeGrafter"/>
</dbReference>
<dbReference type="Pfam" id="PF13561">
    <property type="entry name" value="adh_short_C2"/>
    <property type="match status" value="1"/>
</dbReference>
<reference evidence="2 5" key="2">
    <citation type="submission" date="2019-07" db="EMBL/GenBank/DDBJ databases">
        <title>Whole genome shotgun sequence of Myxococcus virescens NBRC 100334.</title>
        <authorList>
            <person name="Hosoyama A."/>
            <person name="Uohara A."/>
            <person name="Ohji S."/>
            <person name="Ichikawa N."/>
        </authorList>
    </citation>
    <scope>NUCLEOTIDE SEQUENCE [LARGE SCALE GENOMIC DNA]</scope>
    <source>
        <strain evidence="2 5">NBRC 100334</strain>
    </source>
</reference>
<dbReference type="AlphaFoldDB" id="A0A511HC02"/>
<dbReference type="SUPFAM" id="SSF51735">
    <property type="entry name" value="NAD(P)-binding Rossmann-fold domains"/>
    <property type="match status" value="1"/>
</dbReference>
<protein>
    <submittedName>
        <fullName evidence="3">3-oxoacyl-[acyl-carrier protein] reductase</fullName>
    </submittedName>
    <submittedName>
        <fullName evidence="2">Beta-ketoacyl-ACP reductase</fullName>
    </submittedName>
</protein>
<comment type="caution">
    <text evidence="2">The sequence shown here is derived from an EMBL/GenBank/DDBJ whole genome shotgun (WGS) entry which is preliminary data.</text>
</comment>
<evidence type="ECO:0000313" key="2">
    <source>
        <dbReference type="EMBL" id="GEL70179.1"/>
    </source>
</evidence>
<dbReference type="PANTHER" id="PTHR42760">
    <property type="entry name" value="SHORT-CHAIN DEHYDROGENASES/REDUCTASES FAMILY MEMBER"/>
    <property type="match status" value="1"/>
</dbReference>
<keyword evidence="4" id="KW-1185">Reference proteome</keyword>
<dbReference type="GO" id="GO:0030497">
    <property type="term" value="P:fatty acid elongation"/>
    <property type="evidence" value="ECO:0007669"/>
    <property type="project" value="TreeGrafter"/>
</dbReference>
<comment type="similarity">
    <text evidence="1">Belongs to the short-chain dehydrogenases/reductases (SDR) family.</text>
</comment>
<evidence type="ECO:0000256" key="1">
    <source>
        <dbReference type="ARBA" id="ARBA00006484"/>
    </source>
</evidence>
<gene>
    <name evidence="2" type="primary">fabG</name>
    <name evidence="2" type="ORF">MVI01_19630</name>
    <name evidence="3" type="ORF">SAMN04488504_102687</name>
</gene>
<dbReference type="RefSeq" id="WP_090488548.1">
    <property type="nucleotide sequence ID" value="NZ_BJVY01000008.1"/>
</dbReference>
<dbReference type="InterPro" id="IPR036291">
    <property type="entry name" value="NAD(P)-bd_dom_sf"/>
</dbReference>
<proteinExistence type="inferred from homology"/>
<evidence type="ECO:0000313" key="5">
    <source>
        <dbReference type="Proteomes" id="UP000321224"/>
    </source>
</evidence>
<dbReference type="Gene3D" id="3.40.50.720">
    <property type="entry name" value="NAD(P)-binding Rossmann-like Domain"/>
    <property type="match status" value="1"/>
</dbReference>
<dbReference type="InterPro" id="IPR002347">
    <property type="entry name" value="SDR_fam"/>
</dbReference>
<sequence length="249" mass="26166">MSHPETNTPFLDGLLHQQVVLVTGAGQPIANAIARRHGKAGARLALVFLPEHEAEATALAKNLGAELALACESSDAQAVGTVVRRVATDLGRIDLLINASLSRAAGRLSDLSAEQWKAVLDRQLSGTAWFCKEVIRPMMRKRSGRIINLLDAASGGASRVAAEGITAMTRALANEVARQGISVNTLAVQLLKEETAHLTPAQRERLDGELGPLGRLGSAEEVAEAVLFLGSSAANLTTGQRLSATGGLW</sequence>
<dbReference type="EMBL" id="FNAJ01000002">
    <property type="protein sequence ID" value="SDD78453.1"/>
    <property type="molecule type" value="Genomic_DNA"/>
</dbReference>
<dbReference type="PANTHER" id="PTHR42760:SF135">
    <property type="entry name" value="BLL7886 PROTEIN"/>
    <property type="match status" value="1"/>
</dbReference>